<dbReference type="SUPFAM" id="SSF56796">
    <property type="entry name" value="Dehydroquinate synthase-like"/>
    <property type="match status" value="1"/>
</dbReference>
<evidence type="ECO:0000256" key="3">
    <source>
        <dbReference type="ARBA" id="ARBA00010005"/>
    </source>
</evidence>
<dbReference type="GO" id="GO:0046872">
    <property type="term" value="F:metal ion binding"/>
    <property type="evidence" value="ECO:0007669"/>
    <property type="project" value="InterPro"/>
</dbReference>
<keyword evidence="6" id="KW-0560">Oxidoreductase</keyword>
<evidence type="ECO:0000256" key="9">
    <source>
        <dbReference type="ARBA" id="ARBA00049496"/>
    </source>
</evidence>
<comment type="similarity">
    <text evidence="3">Belongs to the iron-containing alcohol dehydrogenase family. Hydroxyacid-oxoacid transhydrogenase subfamily.</text>
</comment>
<dbReference type="InterPro" id="IPR018211">
    <property type="entry name" value="ADH_Fe_CS"/>
</dbReference>
<evidence type="ECO:0000313" key="14">
    <source>
        <dbReference type="WBParaSite" id="scaffold3010_cov208.g5812"/>
    </source>
</evidence>
<dbReference type="Pfam" id="PF05890">
    <property type="entry name" value="Ebp2"/>
    <property type="match status" value="1"/>
</dbReference>
<evidence type="ECO:0000256" key="5">
    <source>
        <dbReference type="ARBA" id="ARBA00022946"/>
    </source>
</evidence>
<sequence>MSSSDDEYFDIEELQKEGKDAGKNKNYDDLIAFKQGLLNKPGLFVSQIKKREPIYKKEEMLRKLSTFNTEKDWIDTLQIKFSSELCYNNSVDQDLEREAAFYKQSLNSVQNAKQRLKALGVPTDRPSDYFAEMAKGDTQMDKIRRKILETKNIKERKENARRLRDEKKFARKVQKTREEQKLRAKKKLLDATKKHRKGNKAPLEEILKNPKFEKKGGEDVDYAFEMSSSTLRFGKGVTKEIGYDVLTFGAKNPLIVTDKNVAKTVAFENVANSLTKLGIAFEVFDEIKCEPSQQSMQSAINFARKKPFDCFLAVGGGSVIDTAKAAALYANNPNAEFFDFVQKPFGLGLIPDRTMLPLIAVPTTAGTGSETTGVSIIDIPEKQCKTGIRLRCIKPNLAIIDPLNVMSMPRNVAIYSGFDVLCHALESYTAKPYNKRSPLPSSPNVRPVYQGSNPVSDVWVREALQIVKKYFRRSIFNPEDEEARTYMMMASSFAGMGFGNAVEHPLIPHGLSVVCTAPADFLFTTCADPKRHLEASQLLGSDLPNTASPDTIANVLADQLRSFMSDFGCPNGLKQMGFDRSNVDKLAEAALNSFRSNPISPREIDFDSVSDIYEKSLNVY</sequence>
<dbReference type="InterPro" id="IPR008610">
    <property type="entry name" value="Ebp2"/>
</dbReference>
<dbReference type="PROSITE" id="PS00913">
    <property type="entry name" value="ADH_IRON_1"/>
    <property type="match status" value="1"/>
</dbReference>
<comment type="subcellular location">
    <subcellularLocation>
        <location evidence="2">Mitochondrion</location>
    </subcellularLocation>
</comment>
<organism evidence="13 14">
    <name type="scientific">Meloidogyne javanica</name>
    <name type="common">Root-knot nematode worm</name>
    <dbReference type="NCBI Taxonomy" id="6303"/>
    <lineage>
        <taxon>Eukaryota</taxon>
        <taxon>Metazoa</taxon>
        <taxon>Ecdysozoa</taxon>
        <taxon>Nematoda</taxon>
        <taxon>Chromadorea</taxon>
        <taxon>Rhabditida</taxon>
        <taxon>Tylenchina</taxon>
        <taxon>Tylenchomorpha</taxon>
        <taxon>Tylenchoidea</taxon>
        <taxon>Meloidogynidae</taxon>
        <taxon>Meloidogyninae</taxon>
        <taxon>Meloidogyne</taxon>
        <taxon>Meloidogyne incognita group</taxon>
    </lineage>
</organism>
<evidence type="ECO:0000259" key="12">
    <source>
        <dbReference type="Pfam" id="PF25137"/>
    </source>
</evidence>
<feature type="domain" description="Alcohol dehydrogenase iron-type/glycerol dehydrogenase GldA" evidence="11">
    <location>
        <begin position="230"/>
        <end position="402"/>
    </location>
</feature>
<dbReference type="CDD" id="cd08190">
    <property type="entry name" value="HOT"/>
    <property type="match status" value="1"/>
</dbReference>
<name>A0A915M3U4_MELJA</name>
<evidence type="ECO:0000256" key="2">
    <source>
        <dbReference type="ARBA" id="ARBA00004173"/>
    </source>
</evidence>
<dbReference type="FunFam" id="3.40.50.1970:FF:000003">
    <property type="entry name" value="Alcohol dehydrogenase, iron-containing"/>
    <property type="match status" value="1"/>
</dbReference>
<dbReference type="InterPro" id="IPR056798">
    <property type="entry name" value="ADH_Fe_C"/>
</dbReference>
<keyword evidence="7" id="KW-0496">Mitochondrion</keyword>
<dbReference type="PANTHER" id="PTHR11496">
    <property type="entry name" value="ALCOHOL DEHYDROGENASE"/>
    <property type="match status" value="1"/>
</dbReference>
<comment type="catalytic activity">
    <reaction evidence="1">
        <text>(S)-3-hydroxybutanoate + 2-oxoglutarate = (R)-2-hydroxyglutarate + acetoacetate</text>
        <dbReference type="Rhea" id="RHEA:23048"/>
        <dbReference type="ChEBI" id="CHEBI:11047"/>
        <dbReference type="ChEBI" id="CHEBI:13705"/>
        <dbReference type="ChEBI" id="CHEBI:15801"/>
        <dbReference type="ChEBI" id="CHEBI:16810"/>
        <dbReference type="EC" id="1.1.99.24"/>
    </reaction>
</comment>
<dbReference type="PANTHER" id="PTHR11496:SF83">
    <property type="entry name" value="HYDROXYACID-OXOACID TRANSHYDROGENASE, MITOCHONDRIAL"/>
    <property type="match status" value="1"/>
</dbReference>
<protein>
    <recommendedName>
        <fullName evidence="4">hydroxyacid-oxoacid transhydrogenase</fullName>
        <ecNumber evidence="4">1.1.99.24</ecNumber>
    </recommendedName>
</protein>
<keyword evidence="10" id="KW-0175">Coiled coil</keyword>
<proteinExistence type="inferred from homology"/>
<keyword evidence="5" id="KW-0809">Transit peptide</keyword>
<comment type="catalytic activity">
    <reaction evidence="9">
        <text>4-hydroxybutanoate + 2-oxoglutarate = (R)-2-hydroxyglutarate + succinate semialdehyde</text>
        <dbReference type="Rhea" id="RHEA:24734"/>
        <dbReference type="ChEBI" id="CHEBI:15801"/>
        <dbReference type="ChEBI" id="CHEBI:16724"/>
        <dbReference type="ChEBI" id="CHEBI:16810"/>
        <dbReference type="ChEBI" id="CHEBI:57706"/>
        <dbReference type="EC" id="1.1.99.24"/>
    </reaction>
</comment>
<dbReference type="Pfam" id="PF25137">
    <property type="entry name" value="ADH_Fe_C"/>
    <property type="match status" value="1"/>
</dbReference>
<dbReference type="Gene3D" id="1.20.1090.10">
    <property type="entry name" value="Dehydroquinate synthase-like - alpha domain"/>
    <property type="match status" value="1"/>
</dbReference>
<feature type="domain" description="Fe-containing alcohol dehydrogenase-like C-terminal" evidence="12">
    <location>
        <begin position="451"/>
        <end position="616"/>
    </location>
</feature>
<dbReference type="GO" id="GO:0047988">
    <property type="term" value="F:hydroxyacid-oxoacid transhydrogenase activity"/>
    <property type="evidence" value="ECO:0007669"/>
    <property type="project" value="UniProtKB-EC"/>
</dbReference>
<accession>A0A915M3U4</accession>
<evidence type="ECO:0000256" key="4">
    <source>
        <dbReference type="ARBA" id="ARBA00013182"/>
    </source>
</evidence>
<evidence type="ECO:0000256" key="10">
    <source>
        <dbReference type="SAM" id="Coils"/>
    </source>
</evidence>
<reference evidence="14" key="1">
    <citation type="submission" date="2022-11" db="UniProtKB">
        <authorList>
            <consortium name="WormBaseParasite"/>
        </authorList>
    </citation>
    <scope>IDENTIFICATION</scope>
</reference>
<dbReference type="InterPro" id="IPR042157">
    <property type="entry name" value="HOT"/>
</dbReference>
<evidence type="ECO:0000259" key="11">
    <source>
        <dbReference type="Pfam" id="PF00465"/>
    </source>
</evidence>
<feature type="coiled-coil region" evidence="10">
    <location>
        <begin position="140"/>
        <end position="173"/>
    </location>
</feature>
<dbReference type="Pfam" id="PF00465">
    <property type="entry name" value="Fe-ADH"/>
    <property type="match status" value="1"/>
</dbReference>
<comment type="function">
    <text evidence="8">Catalyzes the cofactor-independent reversible oxidation of gamma-hydroxybutyrate (GHB) to succinic semialdehyde (SSA) coupled to reduction of 2-ketoglutarate (2-KG) to D-2-hydroxyglutarate (D-2-HG). L-3-hydroxybutyrate (L-3-OHB) is also a substrate for HOT when using 2-KG as hydrogen acceptor, resulting in the formation of D-2-HG.</text>
</comment>
<dbReference type="EC" id="1.1.99.24" evidence="4"/>
<dbReference type="Gene3D" id="3.40.50.1970">
    <property type="match status" value="1"/>
</dbReference>
<dbReference type="AlphaFoldDB" id="A0A915M3U4"/>
<evidence type="ECO:0000256" key="6">
    <source>
        <dbReference type="ARBA" id="ARBA00023002"/>
    </source>
</evidence>
<dbReference type="InterPro" id="IPR039697">
    <property type="entry name" value="Alcohol_dehydrogenase_Fe"/>
</dbReference>
<dbReference type="WBParaSite" id="scaffold3010_cov208.g5812">
    <property type="protein sequence ID" value="scaffold3010_cov208.g5812"/>
    <property type="gene ID" value="scaffold3010_cov208.g5812"/>
</dbReference>
<evidence type="ECO:0000256" key="8">
    <source>
        <dbReference type="ARBA" id="ARBA00024921"/>
    </source>
</evidence>
<dbReference type="GO" id="GO:0005739">
    <property type="term" value="C:mitochondrion"/>
    <property type="evidence" value="ECO:0007669"/>
    <property type="project" value="UniProtKB-SubCell"/>
</dbReference>
<evidence type="ECO:0000256" key="7">
    <source>
        <dbReference type="ARBA" id="ARBA00023128"/>
    </source>
</evidence>
<dbReference type="GO" id="GO:0004022">
    <property type="term" value="F:alcohol dehydrogenase (NAD+) activity"/>
    <property type="evidence" value="ECO:0007669"/>
    <property type="project" value="InterPro"/>
</dbReference>
<dbReference type="Proteomes" id="UP000887561">
    <property type="component" value="Unplaced"/>
</dbReference>
<evidence type="ECO:0000313" key="13">
    <source>
        <dbReference type="Proteomes" id="UP000887561"/>
    </source>
</evidence>
<dbReference type="InterPro" id="IPR001670">
    <property type="entry name" value="ADH_Fe/GldA"/>
</dbReference>
<keyword evidence="13" id="KW-1185">Reference proteome</keyword>
<evidence type="ECO:0000256" key="1">
    <source>
        <dbReference type="ARBA" id="ARBA00000813"/>
    </source>
</evidence>